<evidence type="ECO:0000256" key="4">
    <source>
        <dbReference type="ARBA" id="ARBA00023204"/>
    </source>
</evidence>
<accession>A0ABT1BZB9</accession>
<evidence type="ECO:0000256" key="5">
    <source>
        <dbReference type="ARBA" id="ARBA00023236"/>
    </source>
</evidence>
<evidence type="ECO:0000313" key="8">
    <source>
        <dbReference type="Proteomes" id="UP001204015"/>
    </source>
</evidence>
<dbReference type="Pfam" id="PF00817">
    <property type="entry name" value="IMS"/>
    <property type="match status" value="1"/>
</dbReference>
<dbReference type="PANTHER" id="PTHR11076">
    <property type="entry name" value="DNA REPAIR POLYMERASE UMUC / TRANSFERASE FAMILY MEMBER"/>
    <property type="match status" value="1"/>
</dbReference>
<keyword evidence="5" id="KW-0742">SOS response</keyword>
<dbReference type="Gene3D" id="3.30.1490.100">
    <property type="entry name" value="DNA polymerase, Y-family, little finger domain"/>
    <property type="match status" value="1"/>
</dbReference>
<dbReference type="EMBL" id="JAMXLY010000058">
    <property type="protein sequence ID" value="MCO6026436.1"/>
    <property type="molecule type" value="Genomic_DNA"/>
</dbReference>
<evidence type="ECO:0000259" key="6">
    <source>
        <dbReference type="PROSITE" id="PS50173"/>
    </source>
</evidence>
<dbReference type="PANTHER" id="PTHR11076:SF34">
    <property type="entry name" value="PROTEIN UMUC"/>
    <property type="match status" value="1"/>
</dbReference>
<keyword evidence="8" id="KW-1185">Reference proteome</keyword>
<dbReference type="SUPFAM" id="SSF100879">
    <property type="entry name" value="Lesion bypass DNA polymerase (Y-family), little finger domain"/>
    <property type="match status" value="1"/>
</dbReference>
<dbReference type="Pfam" id="PF13438">
    <property type="entry name" value="DUF4113"/>
    <property type="match status" value="1"/>
</dbReference>
<organism evidence="7 8">
    <name type="scientific">Segatella cerevisiae</name>
    <dbReference type="NCBI Taxonomy" id="2053716"/>
    <lineage>
        <taxon>Bacteria</taxon>
        <taxon>Pseudomonadati</taxon>
        <taxon>Bacteroidota</taxon>
        <taxon>Bacteroidia</taxon>
        <taxon>Bacteroidales</taxon>
        <taxon>Prevotellaceae</taxon>
        <taxon>Segatella</taxon>
    </lineage>
</organism>
<dbReference type="InterPro" id="IPR036775">
    <property type="entry name" value="DNA_pol_Y-fam_lit_finger_sf"/>
</dbReference>
<name>A0ABT1BZB9_9BACT</name>
<sequence length="435" mass="50065">MYYALVDVDNAYVSCERSFRPDLNGKPVVVLSNNDGCVVARSNEAKAMGIERGVPFFKLPELFPGKKIYAFSSNYELYADMTRRLMNIVSRDVPEFHRYSIDEGFCVFPDKWESDLKAWGENLYREVWRGLGIPVSIGIGRTKTLAKVAARFAKTYPGYRHCCMISTKEQRLKALQIFPIGKVWGIGRRWAVDLQVSRIKTAGDFAARPESWIRARFNVIGQRTWKELNGQDCIPIDDMNLDRVRKKSISVSRSFSHVLFQYEDIKTHVANDAARCAERLRLYHQVAAGVAVFIDTDPYRRTGYPEGMFRMRTLLTPSSSTRIIVSTAMQCFRSAFVQGYPYKRAGVLLMDICPDNSVQTDFWDYRPELYQKENRLDAVIDRINRINGRETVVLAARQYTAKDSHGKAVKFAEAIRRDRKSPEYTTRWSDILEVD</sequence>
<comment type="similarity">
    <text evidence="1">Belongs to the DNA polymerase type-Y family.</text>
</comment>
<dbReference type="CDD" id="cd01700">
    <property type="entry name" value="PolY_Pol_V_umuC"/>
    <property type="match status" value="1"/>
</dbReference>
<dbReference type="PROSITE" id="PS50173">
    <property type="entry name" value="UMUC"/>
    <property type="match status" value="1"/>
</dbReference>
<dbReference type="Pfam" id="PF11799">
    <property type="entry name" value="IMS_C"/>
    <property type="match status" value="1"/>
</dbReference>
<keyword evidence="3" id="KW-0741">SOS mutagenesis</keyword>
<evidence type="ECO:0000256" key="3">
    <source>
        <dbReference type="ARBA" id="ARBA00023199"/>
    </source>
</evidence>
<comment type="caution">
    <text evidence="7">The sequence shown here is derived from an EMBL/GenBank/DDBJ whole genome shotgun (WGS) entry which is preliminary data.</text>
</comment>
<evidence type="ECO:0000256" key="1">
    <source>
        <dbReference type="ARBA" id="ARBA00010945"/>
    </source>
</evidence>
<protein>
    <submittedName>
        <fullName evidence="7">Y-family DNA polymerase</fullName>
    </submittedName>
</protein>
<keyword evidence="4" id="KW-0234">DNA repair</keyword>
<evidence type="ECO:0000313" key="7">
    <source>
        <dbReference type="EMBL" id="MCO6026436.1"/>
    </source>
</evidence>
<dbReference type="RefSeq" id="WP_252761789.1">
    <property type="nucleotide sequence ID" value="NZ_JAMXLY010000058.1"/>
</dbReference>
<dbReference type="InterPro" id="IPR025188">
    <property type="entry name" value="DUF4113"/>
</dbReference>
<keyword evidence="2" id="KW-0227">DNA damage</keyword>
<dbReference type="Gene3D" id="3.30.70.270">
    <property type="match status" value="1"/>
</dbReference>
<dbReference type="Gene3D" id="3.40.1170.60">
    <property type="match status" value="1"/>
</dbReference>
<dbReference type="InterPro" id="IPR001126">
    <property type="entry name" value="UmuC"/>
</dbReference>
<dbReference type="Gene3D" id="1.10.150.20">
    <property type="entry name" value="5' to 3' exonuclease, C-terminal subdomain"/>
    <property type="match status" value="1"/>
</dbReference>
<dbReference type="InterPro" id="IPR017961">
    <property type="entry name" value="DNA_pol_Y-fam_little_finger"/>
</dbReference>
<feature type="domain" description="UmuC" evidence="6">
    <location>
        <begin position="3"/>
        <end position="187"/>
    </location>
</feature>
<dbReference type="SUPFAM" id="SSF56672">
    <property type="entry name" value="DNA/RNA polymerases"/>
    <property type="match status" value="1"/>
</dbReference>
<dbReference type="Proteomes" id="UP001204015">
    <property type="component" value="Unassembled WGS sequence"/>
</dbReference>
<dbReference type="InterPro" id="IPR043128">
    <property type="entry name" value="Rev_trsase/Diguanyl_cyclase"/>
</dbReference>
<dbReference type="InterPro" id="IPR043502">
    <property type="entry name" value="DNA/RNA_pol_sf"/>
</dbReference>
<dbReference type="InterPro" id="IPR050116">
    <property type="entry name" value="DNA_polymerase-Y"/>
</dbReference>
<evidence type="ECO:0000256" key="2">
    <source>
        <dbReference type="ARBA" id="ARBA00022763"/>
    </source>
</evidence>
<proteinExistence type="inferred from homology"/>
<gene>
    <name evidence="7" type="ORF">NG821_11420</name>
</gene>
<reference evidence="7 8" key="1">
    <citation type="submission" date="2022-06" db="EMBL/GenBank/DDBJ databases">
        <title>A taxonomic note on the genus Prevotella: Description of four novel genera and emended description of the genera Hallella and Xylanibacter.</title>
        <authorList>
            <person name="Hitch T.C.A."/>
        </authorList>
    </citation>
    <scope>NUCLEOTIDE SEQUENCE [LARGE SCALE GENOMIC DNA]</scope>
    <source>
        <strain evidence="7 8">DSM 100619</strain>
    </source>
</reference>